<protein>
    <submittedName>
        <fullName evidence="1">Uncharacterized protein</fullName>
    </submittedName>
</protein>
<sequence>MGVSHRRRCKWREQIPTRFALTSKATSPFQGEVGAAQLDHSMISFIRATSVRYPAAIFSARWNAGRATQRSI</sequence>
<proteinExistence type="predicted"/>
<dbReference type="Proteomes" id="UP000198992">
    <property type="component" value="Unassembled WGS sequence"/>
</dbReference>
<organism evidence="1 2">
    <name type="scientific">Bradyrhizobium erythrophlei</name>
    <dbReference type="NCBI Taxonomy" id="1437360"/>
    <lineage>
        <taxon>Bacteria</taxon>
        <taxon>Pseudomonadati</taxon>
        <taxon>Pseudomonadota</taxon>
        <taxon>Alphaproteobacteria</taxon>
        <taxon>Hyphomicrobiales</taxon>
        <taxon>Nitrobacteraceae</taxon>
        <taxon>Bradyrhizobium</taxon>
    </lineage>
</organism>
<accession>A0A1H5BLK4</accession>
<dbReference type="EMBL" id="FNTH01000001">
    <property type="protein sequence ID" value="SED55236.1"/>
    <property type="molecule type" value="Genomic_DNA"/>
</dbReference>
<name>A0A1H5BLK4_9BRAD</name>
<reference evidence="1 2" key="1">
    <citation type="submission" date="2016-10" db="EMBL/GenBank/DDBJ databases">
        <authorList>
            <person name="de Groot N.N."/>
        </authorList>
    </citation>
    <scope>NUCLEOTIDE SEQUENCE [LARGE SCALE GENOMIC DNA]</scope>
    <source>
        <strain evidence="1 2">MT12</strain>
    </source>
</reference>
<evidence type="ECO:0000313" key="2">
    <source>
        <dbReference type="Proteomes" id="UP000198992"/>
    </source>
</evidence>
<dbReference type="AlphaFoldDB" id="A0A1H5BLK4"/>
<gene>
    <name evidence="1" type="ORF">SAMN05444164_5079</name>
</gene>
<evidence type="ECO:0000313" key="1">
    <source>
        <dbReference type="EMBL" id="SED55236.1"/>
    </source>
</evidence>